<keyword evidence="1 2" id="KW-0810">Translation regulation</keyword>
<evidence type="ECO:0000256" key="1">
    <source>
        <dbReference type="ARBA" id="ARBA00022845"/>
    </source>
</evidence>
<dbReference type="PANTHER" id="PTHR33231">
    <property type="entry name" value="30S RIBOSOMAL PROTEIN"/>
    <property type="match status" value="1"/>
</dbReference>
<dbReference type="CDD" id="cd00552">
    <property type="entry name" value="RaiA"/>
    <property type="match status" value="1"/>
</dbReference>
<feature type="domain" description="Sigma 54 modulation/S30EA ribosomal protein C-terminal" evidence="4">
    <location>
        <begin position="119"/>
        <end position="173"/>
    </location>
</feature>
<evidence type="ECO:0000256" key="2">
    <source>
        <dbReference type="HAMAP-Rule" id="MF_00839"/>
    </source>
</evidence>
<dbReference type="PANTHER" id="PTHR33231:SF1">
    <property type="entry name" value="30S RIBOSOMAL PROTEIN"/>
    <property type="match status" value="1"/>
</dbReference>
<keyword evidence="6" id="KW-1185">Reference proteome</keyword>
<reference evidence="5 6" key="1">
    <citation type="submission" date="2018-04" db="EMBL/GenBank/DDBJ databases">
        <title>Genomic Encyclopedia of Type Strains, Phase IV (KMG-IV): sequencing the most valuable type-strain genomes for metagenomic binning, comparative biology and taxonomic classification.</title>
        <authorList>
            <person name="Goeker M."/>
        </authorList>
    </citation>
    <scope>NUCLEOTIDE SEQUENCE [LARGE SCALE GENOMIC DNA]</scope>
    <source>
        <strain evidence="5 6">DSM 20705</strain>
    </source>
</reference>
<dbReference type="AlphaFoldDB" id="A0A2U1E5P8"/>
<dbReference type="HAMAP" id="MF_00839">
    <property type="entry name" value="HPF"/>
    <property type="match status" value="1"/>
</dbReference>
<dbReference type="EMBL" id="QEKV01000002">
    <property type="protein sequence ID" value="PVY95274.1"/>
    <property type="molecule type" value="Genomic_DNA"/>
</dbReference>
<keyword evidence="5" id="KW-0689">Ribosomal protein</keyword>
<dbReference type="Gene3D" id="3.30.505.50">
    <property type="entry name" value="Sigma 54 modulation/S30EA ribosomal protein, C-terminal domain"/>
    <property type="match status" value="1"/>
</dbReference>
<sequence>MKLTIVARNFEMTPDLRELTEKKLSKLDKFFAEDITGNAVFRRVKSDEILEVTISLPDGQVLRSEQKTKDFYESVDKVLNQLERQIRKHKTKLQKRYQNTKSIKFEEIPDLEPKEVVEGPKVVREKAFFLKPMSREEAALQMDLVTHDFYLFRDSENDKVSVIYKRGDGDYGVLREE</sequence>
<dbReference type="SUPFAM" id="SSF69754">
    <property type="entry name" value="Ribosome binding protein Y (YfiA homologue)"/>
    <property type="match status" value="1"/>
</dbReference>
<dbReference type="NCBIfam" id="TIGR00741">
    <property type="entry name" value="yfiA"/>
    <property type="match status" value="1"/>
</dbReference>
<comment type="subunit">
    <text evidence="2">Interacts with 100S ribosomes.</text>
</comment>
<gene>
    <name evidence="2" type="primary">hpf</name>
    <name evidence="5" type="ORF">C7381_102163</name>
</gene>
<organism evidence="5 6">
    <name type="scientific">Ezakiella coagulans</name>
    <dbReference type="NCBI Taxonomy" id="46507"/>
    <lineage>
        <taxon>Bacteria</taxon>
        <taxon>Bacillati</taxon>
        <taxon>Bacillota</taxon>
        <taxon>Tissierellia</taxon>
        <taxon>Ezakiella</taxon>
    </lineage>
</organism>
<dbReference type="GO" id="GO:0045900">
    <property type="term" value="P:negative regulation of translational elongation"/>
    <property type="evidence" value="ECO:0007669"/>
    <property type="project" value="TreeGrafter"/>
</dbReference>
<dbReference type="InterPro" id="IPR050574">
    <property type="entry name" value="HPF/YfiA_ribosome-assoc"/>
</dbReference>
<dbReference type="InterPro" id="IPR038416">
    <property type="entry name" value="Ribosom_S30AE_C_sf"/>
</dbReference>
<dbReference type="GO" id="GO:0022627">
    <property type="term" value="C:cytosolic small ribosomal subunit"/>
    <property type="evidence" value="ECO:0007669"/>
    <property type="project" value="TreeGrafter"/>
</dbReference>
<comment type="similarity">
    <text evidence="2">Belongs to the HPF/YfiA ribosome-associated protein family. Long HPF subfamily.</text>
</comment>
<protein>
    <recommendedName>
        <fullName evidence="2">Ribosome hibernation promoting factor</fullName>
        <shortName evidence="2">HPF</shortName>
    </recommendedName>
</protein>
<keyword evidence="3" id="KW-0175">Coiled coil</keyword>
<accession>A0A2U1E5P8</accession>
<dbReference type="Gene3D" id="3.30.160.100">
    <property type="entry name" value="Ribosome hibernation promotion factor-like"/>
    <property type="match status" value="1"/>
</dbReference>
<evidence type="ECO:0000259" key="4">
    <source>
        <dbReference type="Pfam" id="PF16321"/>
    </source>
</evidence>
<dbReference type="GO" id="GO:0043024">
    <property type="term" value="F:ribosomal small subunit binding"/>
    <property type="evidence" value="ECO:0007669"/>
    <property type="project" value="TreeGrafter"/>
</dbReference>
<name>A0A2U1E5P8_9FIRM</name>
<evidence type="ECO:0000313" key="6">
    <source>
        <dbReference type="Proteomes" id="UP000245793"/>
    </source>
</evidence>
<keyword evidence="2" id="KW-0963">Cytoplasm</keyword>
<dbReference type="RefSeq" id="WP_034544815.1">
    <property type="nucleotide sequence ID" value="NZ_CAUPJO010000004.1"/>
</dbReference>
<proteinExistence type="inferred from homology"/>
<dbReference type="Pfam" id="PF16321">
    <property type="entry name" value="Ribosom_S30AE_C"/>
    <property type="match status" value="1"/>
</dbReference>
<dbReference type="InterPro" id="IPR032528">
    <property type="entry name" value="Ribosom_S30AE_C"/>
</dbReference>
<dbReference type="Pfam" id="PF02482">
    <property type="entry name" value="Ribosomal_S30AE"/>
    <property type="match status" value="1"/>
</dbReference>
<comment type="function">
    <text evidence="2">Required for dimerization of active 70S ribosomes into 100S ribosomes in stationary phase; 100S ribosomes are translationally inactive and sometimes present during exponential growth.</text>
</comment>
<evidence type="ECO:0000256" key="3">
    <source>
        <dbReference type="SAM" id="Coils"/>
    </source>
</evidence>
<feature type="coiled-coil region" evidence="3">
    <location>
        <begin position="72"/>
        <end position="99"/>
    </location>
</feature>
<keyword evidence="5" id="KW-0687">Ribonucleoprotein</keyword>
<comment type="caution">
    <text evidence="5">The sequence shown here is derived from an EMBL/GenBank/DDBJ whole genome shotgun (WGS) entry which is preliminary data.</text>
</comment>
<dbReference type="Proteomes" id="UP000245793">
    <property type="component" value="Unassembled WGS sequence"/>
</dbReference>
<dbReference type="InterPro" id="IPR034694">
    <property type="entry name" value="HPF_long/plastid"/>
</dbReference>
<dbReference type="InterPro" id="IPR003489">
    <property type="entry name" value="RHF/RaiA"/>
</dbReference>
<comment type="subcellular location">
    <subcellularLocation>
        <location evidence="2">Cytoplasm</location>
    </subcellularLocation>
</comment>
<dbReference type="InterPro" id="IPR036567">
    <property type="entry name" value="RHF-like"/>
</dbReference>
<evidence type="ECO:0000313" key="5">
    <source>
        <dbReference type="EMBL" id="PVY95274.1"/>
    </source>
</evidence>